<accession>A0A1B6F8W5</accession>
<name>A0A1B6F8W5_9HEMI</name>
<reference evidence="2" key="1">
    <citation type="submission" date="2015-11" db="EMBL/GenBank/DDBJ databases">
        <title>De novo transcriptome assembly of four potential Pierce s Disease insect vectors from Arizona vineyards.</title>
        <authorList>
            <person name="Tassone E.E."/>
        </authorList>
    </citation>
    <scope>NUCLEOTIDE SEQUENCE</scope>
</reference>
<feature type="domain" description="PiggyBac transposable element-derived protein" evidence="1">
    <location>
        <begin position="8"/>
        <end position="89"/>
    </location>
</feature>
<dbReference type="AlphaFoldDB" id="A0A1B6F8W5"/>
<protein>
    <recommendedName>
        <fullName evidence="1">PiggyBac transposable element-derived protein domain-containing protein</fullName>
    </recommendedName>
</protein>
<dbReference type="InterPro" id="IPR029526">
    <property type="entry name" value="PGBD"/>
</dbReference>
<dbReference type="PANTHER" id="PTHR46599">
    <property type="entry name" value="PIGGYBAC TRANSPOSABLE ELEMENT-DERIVED PROTEIN 4"/>
    <property type="match status" value="1"/>
</dbReference>
<evidence type="ECO:0000259" key="1">
    <source>
        <dbReference type="Pfam" id="PF13843"/>
    </source>
</evidence>
<gene>
    <name evidence="2" type="ORF">g.5409</name>
</gene>
<organism evidence="2">
    <name type="scientific">Cuerna arida</name>
    <dbReference type="NCBI Taxonomy" id="1464854"/>
    <lineage>
        <taxon>Eukaryota</taxon>
        <taxon>Metazoa</taxon>
        <taxon>Ecdysozoa</taxon>
        <taxon>Arthropoda</taxon>
        <taxon>Hexapoda</taxon>
        <taxon>Insecta</taxon>
        <taxon>Pterygota</taxon>
        <taxon>Neoptera</taxon>
        <taxon>Paraneoptera</taxon>
        <taxon>Hemiptera</taxon>
        <taxon>Auchenorrhyncha</taxon>
        <taxon>Membracoidea</taxon>
        <taxon>Cicadellidae</taxon>
        <taxon>Cicadellinae</taxon>
        <taxon>Proconiini</taxon>
        <taxon>Cuerna</taxon>
    </lineage>
</organism>
<evidence type="ECO:0000313" key="2">
    <source>
        <dbReference type="EMBL" id="JAS46591.1"/>
    </source>
</evidence>
<dbReference type="EMBL" id="GECZ01023178">
    <property type="protein sequence ID" value="JAS46591.1"/>
    <property type="molecule type" value="Transcribed_RNA"/>
</dbReference>
<dbReference type="Pfam" id="PF13843">
    <property type="entry name" value="DDE_Tnp_1_7"/>
    <property type="match status" value="1"/>
</dbReference>
<proteinExistence type="predicted"/>
<dbReference type="PANTHER" id="PTHR46599:SF3">
    <property type="entry name" value="PIGGYBAC TRANSPOSABLE ELEMENT-DERIVED PROTEIN 4"/>
    <property type="match status" value="1"/>
</dbReference>
<sequence>MDDLGGKGHAGNVVLHLMRDFLNKGHSLYMDNFYNSVTLASKFLANKTYCTGTLRVDRKFNPRTVVAAKLKKGETTCQYGNGGMNEMFCTSQPNLKMKW</sequence>